<feature type="binding site" evidence="10">
    <location>
        <position position="303"/>
    </location>
    <ligand>
        <name>substrate</name>
    </ligand>
</feature>
<comment type="similarity">
    <text evidence="2 11">Belongs to the glycosyl hydrolase 1 family.</text>
</comment>
<dbReference type="PANTHER" id="PTHR10353">
    <property type="entry name" value="GLYCOSYL HYDROLASE"/>
    <property type="match status" value="1"/>
</dbReference>
<dbReference type="EMBL" id="WUEK01000007">
    <property type="protein sequence ID" value="MXG90379.1"/>
    <property type="molecule type" value="Genomic_DNA"/>
</dbReference>
<dbReference type="GO" id="GO:0005829">
    <property type="term" value="C:cytosol"/>
    <property type="evidence" value="ECO:0007669"/>
    <property type="project" value="TreeGrafter"/>
</dbReference>
<keyword evidence="7 11" id="KW-0326">Glycosidase</keyword>
<dbReference type="AlphaFoldDB" id="A0A6L7F0K2"/>
<keyword evidence="13" id="KW-1185">Reference proteome</keyword>
<protein>
    <recommendedName>
        <fullName evidence="3 11">Beta-glucosidase</fullName>
        <ecNumber evidence="3 11">3.2.1.21</ecNumber>
    </recommendedName>
</protein>
<dbReference type="InterPro" id="IPR033132">
    <property type="entry name" value="GH_1_N_CS"/>
</dbReference>
<feature type="active site" description="Nucleophile" evidence="9">
    <location>
        <position position="360"/>
    </location>
</feature>
<evidence type="ECO:0000313" key="13">
    <source>
        <dbReference type="Proteomes" id="UP000473325"/>
    </source>
</evidence>
<comment type="catalytic activity">
    <reaction evidence="1 11">
        <text>Hydrolysis of terminal, non-reducing beta-D-glucosyl residues with release of beta-D-glucose.</text>
        <dbReference type="EC" id="3.2.1.21"/>
    </reaction>
</comment>
<dbReference type="InterPro" id="IPR017853">
    <property type="entry name" value="GH"/>
</dbReference>
<dbReference type="SUPFAM" id="SSF51445">
    <property type="entry name" value="(Trans)glycosidases"/>
    <property type="match status" value="1"/>
</dbReference>
<dbReference type="GO" id="GO:0008422">
    <property type="term" value="F:beta-glucosidase activity"/>
    <property type="evidence" value="ECO:0007669"/>
    <property type="project" value="UniProtKB-EC"/>
</dbReference>
<name>A0A6L7F0K2_9ACTN</name>
<keyword evidence="4 11" id="KW-0378">Hydrolase</keyword>
<feature type="active site" description="Proton donor" evidence="9">
    <location>
        <position position="175"/>
    </location>
</feature>
<feature type="binding site" evidence="10">
    <location>
        <position position="29"/>
    </location>
    <ligand>
        <name>substrate</name>
    </ligand>
</feature>
<keyword evidence="6" id="KW-0119">Carbohydrate metabolism</keyword>
<comment type="caution">
    <text evidence="12">The sequence shown here is derived from an EMBL/GenBank/DDBJ whole genome shotgun (WGS) entry which is preliminary data.</text>
</comment>
<dbReference type="NCBIfam" id="TIGR03356">
    <property type="entry name" value="BGL"/>
    <property type="match status" value="1"/>
</dbReference>
<keyword evidence="8" id="KW-0624">Polysaccharide degradation</keyword>
<feature type="binding site" evidence="10">
    <location>
        <position position="407"/>
    </location>
    <ligand>
        <name>substrate</name>
    </ligand>
</feature>
<reference evidence="12 13" key="1">
    <citation type="submission" date="2019-12" db="EMBL/GenBank/DDBJ databases">
        <authorList>
            <person name="Kun Z."/>
        </authorList>
    </citation>
    <scope>NUCLEOTIDE SEQUENCE [LARGE SCALE GENOMIC DNA]</scope>
    <source>
        <strain evidence="12 13">YIM 123512</strain>
    </source>
</reference>
<dbReference type="Gene3D" id="3.20.20.80">
    <property type="entry name" value="Glycosidases"/>
    <property type="match status" value="1"/>
</dbReference>
<evidence type="ECO:0000256" key="11">
    <source>
        <dbReference type="RuleBase" id="RU361175"/>
    </source>
</evidence>
<feature type="binding site" evidence="10">
    <location>
        <begin position="414"/>
        <end position="415"/>
    </location>
    <ligand>
        <name>substrate</name>
    </ligand>
</feature>
<sequence>MLDPFATSGVSPREFPPDFVWGAATAAYQIEGAVAEDGRTPSIWDTFAARPGAVRRGETGEVACDHYHRSTEDVALVRDLGVGAYRFSISWPRVLSGRDGALNARGAAFYDRLVDDLLAADVDPWVTLYHWDLPQHLENAGGWPARDTAERFADLAAAVGDLLGDRVGHFITLNEPWCSAFLGYGSGIHAPGVRDGAAAVAASHHLLLGHGLAVDALRATAPGARVGITLNLYPVTGVDEASADLARRIDGLQNRWFLDPVLLGTHPADVVADLGPLLPDGLVRDGDLDVTSRPLDFLGVNYYTRHVVRPSAYPGTNAVEFGHRDLPSAANGWEVDPDGLTEILVRVARDYPSLPLVVTENGSAWADRVAADGTVDDPDRLAYLATHLAACARAREQGADVAGYFAWSLLDNFEWAEGYDMRFGLVHVDFATQRRTVKTSGEWYARFVGAAREILTP</sequence>
<feature type="binding site" evidence="10">
    <location>
        <position position="130"/>
    </location>
    <ligand>
        <name>substrate</name>
    </ligand>
</feature>
<evidence type="ECO:0000256" key="7">
    <source>
        <dbReference type="ARBA" id="ARBA00023295"/>
    </source>
</evidence>
<dbReference type="InterPro" id="IPR001360">
    <property type="entry name" value="Glyco_hydro_1"/>
</dbReference>
<keyword evidence="5" id="KW-0136">Cellulose degradation</keyword>
<dbReference type="Proteomes" id="UP000473325">
    <property type="component" value="Unassembled WGS sequence"/>
</dbReference>
<evidence type="ECO:0000256" key="3">
    <source>
        <dbReference type="ARBA" id="ARBA00012744"/>
    </source>
</evidence>
<dbReference type="GO" id="GO:0030245">
    <property type="term" value="P:cellulose catabolic process"/>
    <property type="evidence" value="ECO:0007669"/>
    <property type="project" value="UniProtKB-KW"/>
</dbReference>
<evidence type="ECO:0000313" key="12">
    <source>
        <dbReference type="EMBL" id="MXG90379.1"/>
    </source>
</evidence>
<evidence type="ECO:0000256" key="9">
    <source>
        <dbReference type="PIRSR" id="PIRSR617736-1"/>
    </source>
</evidence>
<evidence type="ECO:0000256" key="5">
    <source>
        <dbReference type="ARBA" id="ARBA00023001"/>
    </source>
</evidence>
<evidence type="ECO:0000256" key="2">
    <source>
        <dbReference type="ARBA" id="ARBA00010838"/>
    </source>
</evidence>
<dbReference type="PROSITE" id="PS00653">
    <property type="entry name" value="GLYCOSYL_HYDROL_F1_2"/>
    <property type="match status" value="1"/>
</dbReference>
<feature type="binding site" evidence="10">
    <location>
        <position position="174"/>
    </location>
    <ligand>
        <name>substrate</name>
    </ligand>
</feature>
<evidence type="ECO:0000256" key="8">
    <source>
        <dbReference type="ARBA" id="ARBA00023326"/>
    </source>
</evidence>
<evidence type="ECO:0000256" key="4">
    <source>
        <dbReference type="ARBA" id="ARBA00022801"/>
    </source>
</evidence>
<gene>
    <name evidence="12" type="ORF">GRQ65_12555</name>
</gene>
<evidence type="ECO:0000256" key="6">
    <source>
        <dbReference type="ARBA" id="ARBA00023277"/>
    </source>
</evidence>
<evidence type="ECO:0000256" key="1">
    <source>
        <dbReference type="ARBA" id="ARBA00000448"/>
    </source>
</evidence>
<dbReference type="EC" id="3.2.1.21" evidence="3 11"/>
<dbReference type="FunFam" id="3.20.20.80:FF:000004">
    <property type="entry name" value="Beta-glucosidase 6-phospho-beta-glucosidase"/>
    <property type="match status" value="1"/>
</dbReference>
<proteinExistence type="inferred from homology"/>
<dbReference type="PANTHER" id="PTHR10353:SF36">
    <property type="entry name" value="LP05116P"/>
    <property type="match status" value="1"/>
</dbReference>
<evidence type="ECO:0000256" key="10">
    <source>
        <dbReference type="PIRSR" id="PIRSR617736-2"/>
    </source>
</evidence>
<dbReference type="InterPro" id="IPR017736">
    <property type="entry name" value="Glyco_hydro_1_beta-glucosidase"/>
</dbReference>
<organism evidence="12 13">
    <name type="scientific">Nocardioides flavescens</name>
    <dbReference type="NCBI Taxonomy" id="2691959"/>
    <lineage>
        <taxon>Bacteria</taxon>
        <taxon>Bacillati</taxon>
        <taxon>Actinomycetota</taxon>
        <taxon>Actinomycetes</taxon>
        <taxon>Propionibacteriales</taxon>
        <taxon>Nocardioidaceae</taxon>
        <taxon>Nocardioides</taxon>
    </lineage>
</organism>
<accession>A0A6L7F0K2</accession>
<dbReference type="PRINTS" id="PR00131">
    <property type="entry name" value="GLHYDRLASE1"/>
</dbReference>
<dbReference type="Pfam" id="PF00232">
    <property type="entry name" value="Glyco_hydro_1"/>
    <property type="match status" value="1"/>
</dbReference>